<dbReference type="RefSeq" id="WP_219871630.1">
    <property type="nucleotide sequence ID" value="NZ_JAHZIJ010000003.1"/>
</dbReference>
<accession>A0ABS7D370</accession>
<keyword evidence="2" id="KW-1185">Reference proteome</keyword>
<organism evidence="1 2">
    <name type="scientific">Paenibacillus oenotherae</name>
    <dbReference type="NCBI Taxonomy" id="1435645"/>
    <lineage>
        <taxon>Bacteria</taxon>
        <taxon>Bacillati</taxon>
        <taxon>Bacillota</taxon>
        <taxon>Bacilli</taxon>
        <taxon>Bacillales</taxon>
        <taxon>Paenibacillaceae</taxon>
        <taxon>Paenibacillus</taxon>
    </lineage>
</organism>
<proteinExistence type="predicted"/>
<name>A0ABS7D370_9BACL</name>
<dbReference type="EMBL" id="JAHZIJ010000003">
    <property type="protein sequence ID" value="MBW7474380.1"/>
    <property type="molecule type" value="Genomic_DNA"/>
</dbReference>
<evidence type="ECO:0000313" key="1">
    <source>
        <dbReference type="EMBL" id="MBW7474380.1"/>
    </source>
</evidence>
<sequence>MNLDAMPLARQVEFVFKQLENELVNAVAGTVTIHIRNNVVGKYGVRHNPIESKNGQIGDKPAVQGMTAAQVLAFRQMAVDSLRMKRSWTHGEIAYDFCVRSGAAGGWSASITYESNYNLANSLFRYQPKYSQQALRDAP</sequence>
<comment type="caution">
    <text evidence="1">The sequence shown here is derived from an EMBL/GenBank/DDBJ whole genome shotgun (WGS) entry which is preliminary data.</text>
</comment>
<evidence type="ECO:0000313" key="2">
    <source>
        <dbReference type="Proteomes" id="UP000812277"/>
    </source>
</evidence>
<dbReference type="Proteomes" id="UP000812277">
    <property type="component" value="Unassembled WGS sequence"/>
</dbReference>
<reference evidence="1 2" key="1">
    <citation type="submission" date="2021-07" db="EMBL/GenBank/DDBJ databases">
        <title>Paenibacillus radiodurans sp. nov., isolated from the southeastern edge of Tengger Desert.</title>
        <authorList>
            <person name="Zhang G."/>
        </authorList>
    </citation>
    <scope>NUCLEOTIDE SEQUENCE [LARGE SCALE GENOMIC DNA]</scope>
    <source>
        <strain evidence="1 2">DT7-4</strain>
    </source>
</reference>
<protein>
    <submittedName>
        <fullName evidence="1">O-methyltransferase</fullName>
    </submittedName>
</protein>
<gene>
    <name evidence="1" type="ORF">K0T92_06455</name>
</gene>